<feature type="domain" description="HpcH/HpaI aldolase/citrate lyase" evidence="4">
    <location>
        <begin position="26"/>
        <end position="144"/>
    </location>
</feature>
<evidence type="ECO:0000259" key="4">
    <source>
        <dbReference type="Pfam" id="PF03328"/>
    </source>
</evidence>
<dbReference type="PANTHER" id="PTHR30502">
    <property type="entry name" value="2-KETO-3-DEOXY-L-RHAMNONATE ALDOLASE"/>
    <property type="match status" value="1"/>
</dbReference>
<feature type="non-terminal residue" evidence="5">
    <location>
        <position position="149"/>
    </location>
</feature>
<dbReference type="GO" id="GO:0005737">
    <property type="term" value="C:cytoplasm"/>
    <property type="evidence" value="ECO:0007669"/>
    <property type="project" value="TreeGrafter"/>
</dbReference>
<dbReference type="GO" id="GO:0046872">
    <property type="term" value="F:metal ion binding"/>
    <property type="evidence" value="ECO:0007669"/>
    <property type="project" value="UniProtKB-KW"/>
</dbReference>
<dbReference type="InterPro" id="IPR050251">
    <property type="entry name" value="HpcH-HpaI_aldolase"/>
</dbReference>
<dbReference type="AlphaFoldDB" id="A0A382G4F9"/>
<gene>
    <name evidence="5" type="ORF">METZ01_LOCUS221925</name>
</gene>
<keyword evidence="3" id="KW-0456">Lyase</keyword>
<evidence type="ECO:0000256" key="2">
    <source>
        <dbReference type="ARBA" id="ARBA00022723"/>
    </source>
</evidence>
<dbReference type="SUPFAM" id="SSF51621">
    <property type="entry name" value="Phosphoenolpyruvate/pyruvate domain"/>
    <property type="match status" value="1"/>
</dbReference>
<evidence type="ECO:0000256" key="3">
    <source>
        <dbReference type="ARBA" id="ARBA00023239"/>
    </source>
</evidence>
<dbReference type="Pfam" id="PF03328">
    <property type="entry name" value="HpcH_HpaI"/>
    <property type="match status" value="1"/>
</dbReference>
<proteinExistence type="inferred from homology"/>
<dbReference type="InterPro" id="IPR005000">
    <property type="entry name" value="Aldolase/citrate-lyase_domain"/>
</dbReference>
<evidence type="ECO:0000256" key="1">
    <source>
        <dbReference type="ARBA" id="ARBA00005568"/>
    </source>
</evidence>
<dbReference type="GO" id="GO:0016832">
    <property type="term" value="F:aldehyde-lyase activity"/>
    <property type="evidence" value="ECO:0007669"/>
    <property type="project" value="TreeGrafter"/>
</dbReference>
<comment type="similarity">
    <text evidence="1">Belongs to the HpcH/HpaI aldolase family.</text>
</comment>
<organism evidence="5">
    <name type="scientific">marine metagenome</name>
    <dbReference type="NCBI Taxonomy" id="408172"/>
    <lineage>
        <taxon>unclassified sequences</taxon>
        <taxon>metagenomes</taxon>
        <taxon>ecological metagenomes</taxon>
    </lineage>
</organism>
<dbReference type="PANTHER" id="PTHR30502:SF0">
    <property type="entry name" value="PHOSPHOENOLPYRUVATE CARBOXYLASE FAMILY PROTEIN"/>
    <property type="match status" value="1"/>
</dbReference>
<sequence>MLLDFQHSAFTWETANFVIETVYTYTDKKIWIRVSNNNFADINKAYDIGADGVVVPLINTMNDLKNCINAARYKPLGNRSWGPVRLRENYHSYENYFKNANSSQLLFPQIESLQGLNNLPDMCTLDGWDGVMIGPSDLAISMGEVPNFP</sequence>
<accession>A0A382G4F9</accession>
<keyword evidence="2" id="KW-0479">Metal-binding</keyword>
<dbReference type="InterPro" id="IPR015813">
    <property type="entry name" value="Pyrv/PenolPyrv_kinase-like_dom"/>
</dbReference>
<dbReference type="Gene3D" id="3.20.20.60">
    <property type="entry name" value="Phosphoenolpyruvate-binding domains"/>
    <property type="match status" value="1"/>
</dbReference>
<reference evidence="5" key="1">
    <citation type="submission" date="2018-05" db="EMBL/GenBank/DDBJ databases">
        <authorList>
            <person name="Lanie J.A."/>
            <person name="Ng W.-L."/>
            <person name="Kazmierczak K.M."/>
            <person name="Andrzejewski T.M."/>
            <person name="Davidsen T.M."/>
            <person name="Wayne K.J."/>
            <person name="Tettelin H."/>
            <person name="Glass J.I."/>
            <person name="Rusch D."/>
            <person name="Podicherti R."/>
            <person name="Tsui H.-C.T."/>
            <person name="Winkler M.E."/>
        </authorList>
    </citation>
    <scope>NUCLEOTIDE SEQUENCE</scope>
</reference>
<dbReference type="InterPro" id="IPR040442">
    <property type="entry name" value="Pyrv_kinase-like_dom_sf"/>
</dbReference>
<name>A0A382G4F9_9ZZZZ</name>
<dbReference type="EMBL" id="UINC01053035">
    <property type="protein sequence ID" value="SVB69071.1"/>
    <property type="molecule type" value="Genomic_DNA"/>
</dbReference>
<protein>
    <recommendedName>
        <fullName evidence="4">HpcH/HpaI aldolase/citrate lyase domain-containing protein</fullName>
    </recommendedName>
</protein>
<evidence type="ECO:0000313" key="5">
    <source>
        <dbReference type="EMBL" id="SVB69071.1"/>
    </source>
</evidence>